<keyword evidence="2" id="KW-1185">Reference proteome</keyword>
<accession>A7S2N4</accession>
<dbReference type="AlphaFoldDB" id="A7S2N4"/>
<protein>
    <submittedName>
        <fullName evidence="1">Uncharacterized protein</fullName>
    </submittedName>
</protein>
<proteinExistence type="predicted"/>
<dbReference type="KEGG" id="nve:5513915"/>
<sequence length="57" mass="6309">LAWAPAKGVKDREYKEFFNVSIGVTYIPHDKLGASPDLESLGEGGWIDPESIPEHLK</sequence>
<evidence type="ECO:0000313" key="2">
    <source>
        <dbReference type="Proteomes" id="UP000001593"/>
    </source>
</evidence>
<dbReference type="InParanoid" id="A7S2N4"/>
<organism evidence="1 2">
    <name type="scientific">Nematostella vectensis</name>
    <name type="common">Starlet sea anemone</name>
    <dbReference type="NCBI Taxonomy" id="45351"/>
    <lineage>
        <taxon>Eukaryota</taxon>
        <taxon>Metazoa</taxon>
        <taxon>Cnidaria</taxon>
        <taxon>Anthozoa</taxon>
        <taxon>Hexacorallia</taxon>
        <taxon>Actiniaria</taxon>
        <taxon>Edwardsiidae</taxon>
        <taxon>Nematostella</taxon>
    </lineage>
</organism>
<dbReference type="Proteomes" id="UP000001593">
    <property type="component" value="Unassembled WGS sequence"/>
</dbReference>
<feature type="non-terminal residue" evidence="1">
    <location>
        <position position="57"/>
    </location>
</feature>
<dbReference type="HOGENOM" id="CLU_3002491_0_0_1"/>
<gene>
    <name evidence="1" type="ORF">NEMVEDRAFT_v1g59317</name>
</gene>
<name>A7S2N4_NEMVE</name>
<dbReference type="EMBL" id="DS469569">
    <property type="protein sequence ID" value="EDO42034.1"/>
    <property type="molecule type" value="Genomic_DNA"/>
</dbReference>
<reference evidence="1 2" key="1">
    <citation type="journal article" date="2007" name="Science">
        <title>Sea anemone genome reveals ancestral eumetazoan gene repertoire and genomic organization.</title>
        <authorList>
            <person name="Putnam N.H."/>
            <person name="Srivastava M."/>
            <person name="Hellsten U."/>
            <person name="Dirks B."/>
            <person name="Chapman J."/>
            <person name="Salamov A."/>
            <person name="Terry A."/>
            <person name="Shapiro H."/>
            <person name="Lindquist E."/>
            <person name="Kapitonov V.V."/>
            <person name="Jurka J."/>
            <person name="Genikhovich G."/>
            <person name="Grigoriev I.V."/>
            <person name="Lucas S.M."/>
            <person name="Steele R.E."/>
            <person name="Finnerty J.R."/>
            <person name="Technau U."/>
            <person name="Martindale M.Q."/>
            <person name="Rokhsar D.S."/>
        </authorList>
    </citation>
    <scope>NUCLEOTIDE SEQUENCE [LARGE SCALE GENOMIC DNA]</scope>
    <source>
        <strain evidence="2">CH2 X CH6</strain>
    </source>
</reference>
<dbReference type="PhylomeDB" id="A7S2N4"/>
<dbReference type="STRING" id="45351.A7S2N4"/>
<evidence type="ECO:0000313" key="1">
    <source>
        <dbReference type="EMBL" id="EDO42034.1"/>
    </source>
</evidence>
<feature type="non-terminal residue" evidence="1">
    <location>
        <position position="1"/>
    </location>
</feature>